<dbReference type="OrthoDB" id="10252405at2759"/>
<dbReference type="Proteomes" id="UP000310189">
    <property type="component" value="Unassembled WGS sequence"/>
</dbReference>
<evidence type="ECO:0008006" key="5">
    <source>
        <dbReference type="Google" id="ProtNLM"/>
    </source>
</evidence>
<protein>
    <recommendedName>
        <fullName evidence="5">Golgi to ER traffic protein 4</fullName>
    </recommendedName>
</protein>
<dbReference type="Gene3D" id="1.25.40.10">
    <property type="entry name" value="Tetratricopeptide repeat domain"/>
    <property type="match status" value="1"/>
</dbReference>
<evidence type="ECO:0000256" key="2">
    <source>
        <dbReference type="SAM" id="MobiDB-lite"/>
    </source>
</evidence>
<dbReference type="InterPro" id="IPR011990">
    <property type="entry name" value="TPR-like_helical_dom_sf"/>
</dbReference>
<dbReference type="InterPro" id="IPR007317">
    <property type="entry name" value="GET4"/>
</dbReference>
<dbReference type="EMBL" id="SPNW01000077">
    <property type="protein sequence ID" value="TIA86648.1"/>
    <property type="molecule type" value="Genomic_DNA"/>
</dbReference>
<organism evidence="3 4">
    <name type="scientific">Wallemia hederae</name>
    <dbReference type="NCBI Taxonomy" id="1540922"/>
    <lineage>
        <taxon>Eukaryota</taxon>
        <taxon>Fungi</taxon>
        <taxon>Dikarya</taxon>
        <taxon>Basidiomycota</taxon>
        <taxon>Wallemiomycotina</taxon>
        <taxon>Wallemiomycetes</taxon>
        <taxon>Wallemiales</taxon>
        <taxon>Wallemiaceae</taxon>
        <taxon>Wallemia</taxon>
    </lineage>
</organism>
<comment type="caution">
    <text evidence="3">The sequence shown here is derived from an EMBL/GenBank/DDBJ whole genome shotgun (WGS) entry which is preliminary data.</text>
</comment>
<dbReference type="Pfam" id="PF04190">
    <property type="entry name" value="GET4"/>
    <property type="match status" value="1"/>
</dbReference>
<accession>A0A4T0FF79</accession>
<reference evidence="3 4" key="1">
    <citation type="submission" date="2019-03" db="EMBL/GenBank/DDBJ databases">
        <title>Sequencing 23 genomes of Wallemia ichthyophaga.</title>
        <authorList>
            <person name="Gostincar C."/>
        </authorList>
    </citation>
    <scope>NUCLEOTIDE SEQUENCE [LARGE SCALE GENOMIC DNA]</scope>
    <source>
        <strain evidence="3 4">EXF-5753</strain>
    </source>
</reference>
<comment type="similarity">
    <text evidence="1">Belongs to the GET4 family.</text>
</comment>
<evidence type="ECO:0000313" key="3">
    <source>
        <dbReference type="EMBL" id="TIA86648.1"/>
    </source>
</evidence>
<dbReference type="GO" id="GO:0005829">
    <property type="term" value="C:cytosol"/>
    <property type="evidence" value="ECO:0007669"/>
    <property type="project" value="TreeGrafter"/>
</dbReference>
<sequence length="322" mass="34979">MIEKPLKTILPLLDSGDHYGAHQRTRTAAARLARNGVEGQKSAIELLYIVSRSLLEKSEWGSGVDVSVMMIDAMSNLGGPWQSTDKTHVTQLIGLCSPLGTWRKKLIGAAVTASGKAYNAPSGHPDILDLTEYDFILAEQYLLLASTKESASTLAKMYIQWQASKNQYDVDIGRFALRGVLGYVLAEQIECAITFIINYLIAVQSSRPDTLVDSQPLDGLTLTNSHTLNFAQLVVACIQRSRVPNIAQEWKSLIEHYRFKSNIIGSVSVTQACTEIGALYFDIGPASSGGNMMDLMSSLLGGASTQKKPKSRLAKAPVGDLD</sequence>
<gene>
    <name evidence="3" type="ORF">E3P99_03607</name>
</gene>
<dbReference type="GO" id="GO:0045048">
    <property type="term" value="P:protein insertion into ER membrane"/>
    <property type="evidence" value="ECO:0007669"/>
    <property type="project" value="InterPro"/>
</dbReference>
<dbReference type="PANTHER" id="PTHR12875">
    <property type="entry name" value="GOLGI TO ER TRAFFIC PROTEIN 4 HOMOLOG"/>
    <property type="match status" value="1"/>
</dbReference>
<name>A0A4T0FF79_9BASI</name>
<feature type="region of interest" description="Disordered" evidence="2">
    <location>
        <begin position="303"/>
        <end position="322"/>
    </location>
</feature>
<proteinExistence type="inferred from homology"/>
<keyword evidence="4" id="KW-1185">Reference proteome</keyword>
<evidence type="ECO:0000256" key="1">
    <source>
        <dbReference type="ARBA" id="ARBA00005351"/>
    </source>
</evidence>
<dbReference type="PANTHER" id="PTHR12875:SF0">
    <property type="entry name" value="GOLGI TO ER TRAFFIC PROTEIN 4 HOMOLOG"/>
    <property type="match status" value="1"/>
</dbReference>
<dbReference type="AlphaFoldDB" id="A0A4T0FF79"/>
<evidence type="ECO:0000313" key="4">
    <source>
        <dbReference type="Proteomes" id="UP000310189"/>
    </source>
</evidence>